<dbReference type="RefSeq" id="WP_072990602.1">
    <property type="nucleotide sequence ID" value="NZ_FQZB01000014.1"/>
</dbReference>
<gene>
    <name evidence="2" type="ORF">SAMN02745163_03393</name>
</gene>
<reference evidence="2 3" key="1">
    <citation type="submission" date="2016-11" db="EMBL/GenBank/DDBJ databases">
        <authorList>
            <person name="Jaros S."/>
            <person name="Januszkiewicz K."/>
            <person name="Wedrychowicz H."/>
        </authorList>
    </citation>
    <scope>NUCLEOTIDE SEQUENCE [LARGE SCALE GENOMIC DNA]</scope>
    <source>
        <strain evidence="2 3">DSM 21758</strain>
    </source>
</reference>
<dbReference type="Proteomes" id="UP000184310">
    <property type="component" value="Unassembled WGS sequence"/>
</dbReference>
<dbReference type="AlphaFoldDB" id="A0A1M6QG14"/>
<sequence>MNGEASLLVVSYKVKLPLPKMLPREFVLKNQVYVKNFIGKGEGISSSANSNTKPNSNTTKPQENKGSKTDTVGIVNGTTDTKKDNAKGGGKTKYDNIDINNLKESNPVELDNIIKDIRENGGPPFDIPENATINAKTMNKGYQQIKYNWSDGTYKYESRWHTETPGAVKYDRGTTWVVTRTIPGNAQGRMRVTEYLVGDNWINEDIWNAAERANMAGKATQEQMDLLEAGHWLAK</sequence>
<name>A0A1M6QG14_9CLOT</name>
<feature type="region of interest" description="Disordered" evidence="1">
    <location>
        <begin position="43"/>
        <end position="90"/>
    </location>
</feature>
<protein>
    <submittedName>
        <fullName evidence="2">Uncharacterized protein</fullName>
    </submittedName>
</protein>
<organism evidence="2 3">
    <name type="scientific">Clostridium cavendishii DSM 21758</name>
    <dbReference type="NCBI Taxonomy" id="1121302"/>
    <lineage>
        <taxon>Bacteria</taxon>
        <taxon>Bacillati</taxon>
        <taxon>Bacillota</taxon>
        <taxon>Clostridia</taxon>
        <taxon>Eubacteriales</taxon>
        <taxon>Clostridiaceae</taxon>
        <taxon>Clostridium</taxon>
    </lineage>
</organism>
<dbReference type="OrthoDB" id="2300425at2"/>
<feature type="compositionally biased region" description="Low complexity" evidence="1">
    <location>
        <begin position="45"/>
        <end position="61"/>
    </location>
</feature>
<evidence type="ECO:0000313" key="2">
    <source>
        <dbReference type="EMBL" id="SHK19192.1"/>
    </source>
</evidence>
<feature type="compositionally biased region" description="Basic and acidic residues" evidence="1">
    <location>
        <begin position="80"/>
        <end position="90"/>
    </location>
</feature>
<accession>A0A1M6QG14</accession>
<dbReference type="EMBL" id="FQZB01000014">
    <property type="protein sequence ID" value="SHK19192.1"/>
    <property type="molecule type" value="Genomic_DNA"/>
</dbReference>
<evidence type="ECO:0000256" key="1">
    <source>
        <dbReference type="SAM" id="MobiDB-lite"/>
    </source>
</evidence>
<evidence type="ECO:0000313" key="3">
    <source>
        <dbReference type="Proteomes" id="UP000184310"/>
    </source>
</evidence>
<keyword evidence="3" id="KW-1185">Reference proteome</keyword>
<dbReference type="STRING" id="1121302.SAMN02745163_03393"/>
<proteinExistence type="predicted"/>